<evidence type="ECO:0000256" key="2">
    <source>
        <dbReference type="SAM" id="Phobius"/>
    </source>
</evidence>
<dbReference type="AlphaFoldDB" id="A0A8J8NMI9"/>
<dbReference type="Proteomes" id="UP000785679">
    <property type="component" value="Unassembled WGS sequence"/>
</dbReference>
<proteinExistence type="predicted"/>
<comment type="caution">
    <text evidence="3">The sequence shown here is derived from an EMBL/GenBank/DDBJ whole genome shotgun (WGS) entry which is preliminary data.</text>
</comment>
<accession>A0A8J8NMI9</accession>
<evidence type="ECO:0000313" key="3">
    <source>
        <dbReference type="EMBL" id="TNV78016.1"/>
    </source>
</evidence>
<keyword evidence="2" id="KW-0472">Membrane</keyword>
<gene>
    <name evidence="3" type="ORF">FGO68_gene6795</name>
</gene>
<feature type="transmembrane region" description="Helical" evidence="2">
    <location>
        <begin position="232"/>
        <end position="254"/>
    </location>
</feature>
<feature type="transmembrane region" description="Helical" evidence="2">
    <location>
        <begin position="155"/>
        <end position="175"/>
    </location>
</feature>
<feature type="transmembrane region" description="Helical" evidence="2">
    <location>
        <begin position="195"/>
        <end position="211"/>
    </location>
</feature>
<feature type="transmembrane region" description="Helical" evidence="2">
    <location>
        <begin position="123"/>
        <end position="143"/>
    </location>
</feature>
<name>A0A8J8NMI9_HALGN</name>
<keyword evidence="2" id="KW-0812">Transmembrane</keyword>
<feature type="compositionally biased region" description="Gly residues" evidence="1">
    <location>
        <begin position="338"/>
        <end position="350"/>
    </location>
</feature>
<feature type="transmembrane region" description="Helical" evidence="2">
    <location>
        <begin position="32"/>
        <end position="52"/>
    </location>
</feature>
<reference evidence="3" key="1">
    <citation type="submission" date="2019-06" db="EMBL/GenBank/DDBJ databases">
        <authorList>
            <person name="Zheng W."/>
        </authorList>
    </citation>
    <scope>NUCLEOTIDE SEQUENCE</scope>
    <source>
        <strain evidence="3">QDHG01</strain>
    </source>
</reference>
<dbReference type="OrthoDB" id="325499at2759"/>
<keyword evidence="4" id="KW-1185">Reference proteome</keyword>
<organism evidence="3 4">
    <name type="scientific">Halteria grandinella</name>
    <dbReference type="NCBI Taxonomy" id="5974"/>
    <lineage>
        <taxon>Eukaryota</taxon>
        <taxon>Sar</taxon>
        <taxon>Alveolata</taxon>
        <taxon>Ciliophora</taxon>
        <taxon>Intramacronucleata</taxon>
        <taxon>Spirotrichea</taxon>
        <taxon>Stichotrichia</taxon>
        <taxon>Sporadotrichida</taxon>
        <taxon>Halteriidae</taxon>
        <taxon>Halteria</taxon>
    </lineage>
</organism>
<feature type="transmembrane region" description="Helical" evidence="2">
    <location>
        <begin position="64"/>
        <end position="84"/>
    </location>
</feature>
<protein>
    <submittedName>
        <fullName evidence="3">Uncharacterized protein</fullName>
    </submittedName>
</protein>
<evidence type="ECO:0000313" key="4">
    <source>
        <dbReference type="Proteomes" id="UP000785679"/>
    </source>
</evidence>
<evidence type="ECO:0000256" key="1">
    <source>
        <dbReference type="SAM" id="MobiDB-lite"/>
    </source>
</evidence>
<feature type="region of interest" description="Disordered" evidence="1">
    <location>
        <begin position="280"/>
        <end position="350"/>
    </location>
</feature>
<keyword evidence="2" id="KW-1133">Transmembrane helix</keyword>
<sequence length="350" mass="38987">MSLCMLLFMYVLYSLCRIAFNYKTRDALTTSIQILFCVSLFFRSLQIASNLISKDDDAAIHQSYVLYVIFFYIADFLFESAIILQMCLWLDISVLITYQKPGRFQNQDTQKSKFNEFERKRTLVILGLGETLLLIVNVSIATLQVGHCNQMTQRYIDIANLSTLIIMEIVVGALFVSSVKGNRSSTWVKTRIETYAIIAGIISSFALKIVIKATHKTRSQDSTFGKDSAVSYHVESFLQFVLSEFLLIAVWTWFKAPEDFFSIYNNLPISKFSIFQRISGESKSDGGKTPCGGGETDTGECNGRSESLAELQGDGRGNGGGYRDSLLSGGRDQRGTEGGDFGGSIGKRSI</sequence>
<dbReference type="EMBL" id="RRYP01011022">
    <property type="protein sequence ID" value="TNV78016.1"/>
    <property type="molecule type" value="Genomic_DNA"/>
</dbReference>